<dbReference type="Pfam" id="PF03795">
    <property type="entry name" value="YCII"/>
    <property type="match status" value="1"/>
</dbReference>
<dbReference type="eggNOG" id="COG2350">
    <property type="taxonomic scope" value="Bacteria"/>
</dbReference>
<name>F2J247_POLGS</name>
<evidence type="ECO:0000313" key="4">
    <source>
        <dbReference type="Proteomes" id="UP000008130"/>
    </source>
</evidence>
<protein>
    <submittedName>
        <fullName evidence="3">YciI-like protein</fullName>
    </submittedName>
</protein>
<evidence type="ECO:0000313" key="3">
    <source>
        <dbReference type="EMBL" id="ADZ68806.1"/>
    </source>
</evidence>
<dbReference type="InterPro" id="IPR011008">
    <property type="entry name" value="Dimeric_a/b-barrel"/>
</dbReference>
<dbReference type="Gene3D" id="3.30.70.1060">
    <property type="entry name" value="Dimeric alpha+beta barrel"/>
    <property type="match status" value="1"/>
</dbReference>
<gene>
    <name evidence="3" type="ordered locus">SL003B_0371</name>
</gene>
<evidence type="ECO:0000256" key="1">
    <source>
        <dbReference type="ARBA" id="ARBA00007689"/>
    </source>
</evidence>
<dbReference type="RefSeq" id="WP_013651130.1">
    <property type="nucleotide sequence ID" value="NC_015259.1"/>
</dbReference>
<dbReference type="STRING" id="991905.SL003B_0371"/>
<sequence>MLYALICTDKPHSLQLRLDTRPEHVAFLNSLGDRLKAAGPFLDDAGTMTGSLVVIEASNRDEALAVSQEDPYARAGLFESVEIRPWTWAIKNPEAK</sequence>
<dbReference type="InterPro" id="IPR005545">
    <property type="entry name" value="YCII"/>
</dbReference>
<dbReference type="EMBL" id="CP002568">
    <property type="protein sequence ID" value="ADZ68806.1"/>
    <property type="molecule type" value="Genomic_DNA"/>
</dbReference>
<dbReference type="PANTHER" id="PTHR33606">
    <property type="entry name" value="PROTEIN YCII"/>
    <property type="match status" value="1"/>
</dbReference>
<evidence type="ECO:0000259" key="2">
    <source>
        <dbReference type="Pfam" id="PF03795"/>
    </source>
</evidence>
<dbReference type="PATRIC" id="fig|991905.3.peg.380"/>
<dbReference type="NCBIfam" id="NF009502">
    <property type="entry name" value="PRK12863.1-1"/>
    <property type="match status" value="1"/>
</dbReference>
<comment type="similarity">
    <text evidence="1">Belongs to the YciI family.</text>
</comment>
<feature type="domain" description="YCII-related" evidence="2">
    <location>
        <begin position="1"/>
        <end position="87"/>
    </location>
</feature>
<dbReference type="Proteomes" id="UP000008130">
    <property type="component" value="Chromosome"/>
</dbReference>
<organism evidence="3 4">
    <name type="scientific">Polymorphum gilvum (strain LMG 25793 / CGMCC 1.9160 / SL003B-26A1)</name>
    <dbReference type="NCBI Taxonomy" id="991905"/>
    <lineage>
        <taxon>Bacteria</taxon>
        <taxon>Pseudomonadati</taxon>
        <taxon>Pseudomonadota</taxon>
        <taxon>Alphaproteobacteria</taxon>
        <taxon>Rhodobacterales</taxon>
        <taxon>Paracoccaceae</taxon>
        <taxon>Polymorphum</taxon>
    </lineage>
</organism>
<dbReference type="HOGENOM" id="CLU_110355_3_1_5"/>
<dbReference type="PANTHER" id="PTHR33606:SF3">
    <property type="entry name" value="PROTEIN YCII"/>
    <property type="match status" value="1"/>
</dbReference>
<dbReference type="KEGG" id="pgv:SL003B_0371"/>
<dbReference type="InterPro" id="IPR051807">
    <property type="entry name" value="Sec-metab_biosynth-assoc"/>
</dbReference>
<proteinExistence type="inferred from homology"/>
<dbReference type="AlphaFoldDB" id="F2J247"/>
<dbReference type="OrthoDB" id="2293521at2"/>
<reference evidence="3 4" key="1">
    <citation type="journal article" date="2011" name="J. Bacteriol.">
        <title>Complete genome sequence of Polymorphum gilvum SL003B-26A1T, a crude oil-degrading bacterium from oil-polluted saline soil.</title>
        <authorList>
            <person name="Li S.G."/>
            <person name="Tang Y.Q."/>
            <person name="Nie Y."/>
            <person name="Cai M."/>
            <person name="Wu X.L."/>
        </authorList>
    </citation>
    <scope>NUCLEOTIDE SEQUENCE [LARGE SCALE GENOMIC DNA]</scope>
    <source>
        <strain evidence="4">LMG 25793 / CGMCC 1.9160 / SL003B-26A1</strain>
    </source>
</reference>
<keyword evidence="4" id="KW-1185">Reference proteome</keyword>
<dbReference type="SUPFAM" id="SSF54909">
    <property type="entry name" value="Dimeric alpha+beta barrel"/>
    <property type="match status" value="1"/>
</dbReference>
<accession>F2J247</accession>